<feature type="compositionally biased region" description="Basic residues" evidence="1">
    <location>
        <begin position="30"/>
        <end position="39"/>
    </location>
</feature>
<sequence length="127" mass="14116">MSRSGRRRRADTGTTSMPNPARPAIAGPRHLPRTARRSKNTTLQSFNPTGGSHGTYLTGVLAGPRLSNFTDSGTLFIALTLIPATSRAEQSSRAEQRRGEERRGEERKGEEEKEEGEEEDEERYMVL</sequence>
<feature type="region of interest" description="Disordered" evidence="1">
    <location>
        <begin position="1"/>
        <end position="57"/>
    </location>
</feature>
<gene>
    <name evidence="2" type="ORF">E2C01_077276</name>
</gene>
<name>A0A5B7IB08_PORTR</name>
<keyword evidence="3" id="KW-1185">Reference proteome</keyword>
<proteinExistence type="predicted"/>
<dbReference type="EMBL" id="VSRR010060227">
    <property type="protein sequence ID" value="MPC82601.1"/>
    <property type="molecule type" value="Genomic_DNA"/>
</dbReference>
<accession>A0A5B7IB08</accession>
<evidence type="ECO:0000313" key="2">
    <source>
        <dbReference type="EMBL" id="MPC82601.1"/>
    </source>
</evidence>
<evidence type="ECO:0000313" key="3">
    <source>
        <dbReference type="Proteomes" id="UP000324222"/>
    </source>
</evidence>
<feature type="compositionally biased region" description="Acidic residues" evidence="1">
    <location>
        <begin position="112"/>
        <end position="127"/>
    </location>
</feature>
<organism evidence="2 3">
    <name type="scientific">Portunus trituberculatus</name>
    <name type="common">Swimming crab</name>
    <name type="synonym">Neptunus trituberculatus</name>
    <dbReference type="NCBI Taxonomy" id="210409"/>
    <lineage>
        <taxon>Eukaryota</taxon>
        <taxon>Metazoa</taxon>
        <taxon>Ecdysozoa</taxon>
        <taxon>Arthropoda</taxon>
        <taxon>Crustacea</taxon>
        <taxon>Multicrustacea</taxon>
        <taxon>Malacostraca</taxon>
        <taxon>Eumalacostraca</taxon>
        <taxon>Eucarida</taxon>
        <taxon>Decapoda</taxon>
        <taxon>Pleocyemata</taxon>
        <taxon>Brachyura</taxon>
        <taxon>Eubrachyura</taxon>
        <taxon>Portunoidea</taxon>
        <taxon>Portunidae</taxon>
        <taxon>Portuninae</taxon>
        <taxon>Portunus</taxon>
    </lineage>
</organism>
<dbReference type="AlphaFoldDB" id="A0A5B7IB08"/>
<feature type="compositionally biased region" description="Polar residues" evidence="1">
    <location>
        <begin position="40"/>
        <end position="50"/>
    </location>
</feature>
<protein>
    <submittedName>
        <fullName evidence="2">Uncharacterized protein</fullName>
    </submittedName>
</protein>
<dbReference type="Proteomes" id="UP000324222">
    <property type="component" value="Unassembled WGS sequence"/>
</dbReference>
<evidence type="ECO:0000256" key="1">
    <source>
        <dbReference type="SAM" id="MobiDB-lite"/>
    </source>
</evidence>
<feature type="compositionally biased region" description="Basic and acidic residues" evidence="1">
    <location>
        <begin position="90"/>
        <end position="111"/>
    </location>
</feature>
<reference evidence="2 3" key="1">
    <citation type="submission" date="2019-05" db="EMBL/GenBank/DDBJ databases">
        <title>Another draft genome of Portunus trituberculatus and its Hox gene families provides insights of decapod evolution.</title>
        <authorList>
            <person name="Jeong J.-H."/>
            <person name="Song I."/>
            <person name="Kim S."/>
            <person name="Choi T."/>
            <person name="Kim D."/>
            <person name="Ryu S."/>
            <person name="Kim W."/>
        </authorList>
    </citation>
    <scope>NUCLEOTIDE SEQUENCE [LARGE SCALE GENOMIC DNA]</scope>
    <source>
        <tissue evidence="2">Muscle</tissue>
    </source>
</reference>
<feature type="region of interest" description="Disordered" evidence="1">
    <location>
        <begin position="83"/>
        <end position="127"/>
    </location>
</feature>
<comment type="caution">
    <text evidence="2">The sequence shown here is derived from an EMBL/GenBank/DDBJ whole genome shotgun (WGS) entry which is preliminary data.</text>
</comment>